<proteinExistence type="predicted"/>
<dbReference type="EMBL" id="FRBC01000013">
    <property type="protein sequence ID" value="SHK69607.1"/>
    <property type="molecule type" value="Genomic_DNA"/>
</dbReference>
<keyword evidence="1" id="KW-0808">Transferase</keyword>
<dbReference type="Proteomes" id="UP000184263">
    <property type="component" value="Unassembled WGS sequence"/>
</dbReference>
<evidence type="ECO:0000313" key="2">
    <source>
        <dbReference type="Proteomes" id="UP000184263"/>
    </source>
</evidence>
<organism evidence="1 2">
    <name type="scientific">Selenomonas ruminantium</name>
    <dbReference type="NCBI Taxonomy" id="971"/>
    <lineage>
        <taxon>Bacteria</taxon>
        <taxon>Bacillati</taxon>
        <taxon>Bacillota</taxon>
        <taxon>Negativicutes</taxon>
        <taxon>Selenomonadales</taxon>
        <taxon>Selenomonadaceae</taxon>
        <taxon>Selenomonas</taxon>
    </lineage>
</organism>
<name>A0A1M6UKA1_SELRU</name>
<reference evidence="1 2" key="1">
    <citation type="submission" date="2016-11" db="EMBL/GenBank/DDBJ databases">
        <authorList>
            <person name="Jaros S."/>
            <person name="Januszkiewicz K."/>
            <person name="Wedrychowicz H."/>
        </authorList>
    </citation>
    <scope>NUCLEOTIDE SEQUENCE [LARGE SCALE GENOMIC DNA]</scope>
    <source>
        <strain evidence="1 2">HD4</strain>
    </source>
</reference>
<gene>
    <name evidence="1" type="ORF">SAMN05216582_1132</name>
</gene>
<sequence length="171" mass="20162">MSIWLREITYDDGKFIVDWRNNDNIRRHCMDDSLVTMESNLVFYENNVLTKKCFQYMVEKNDDDFPQCVYPIATGYLKNLDYINKKCELGFFPTYDSEWNGNMERNAVKLLVEKAFSKHGFRKVYAYIFADCIDELALFVSVGFIQEGYFKDELCMADGKLRSIVRLALLK</sequence>
<accession>A0A1M6UKA1</accession>
<dbReference type="Pfam" id="PF13420">
    <property type="entry name" value="Acetyltransf_4"/>
    <property type="match status" value="1"/>
</dbReference>
<dbReference type="InterPro" id="IPR016181">
    <property type="entry name" value="Acyl_CoA_acyltransferase"/>
</dbReference>
<dbReference type="RefSeq" id="WP_073089752.1">
    <property type="nucleotide sequence ID" value="NZ_FRBC01000013.1"/>
</dbReference>
<dbReference type="OrthoDB" id="9795206at2"/>
<dbReference type="AlphaFoldDB" id="A0A1M6UKA1"/>
<dbReference type="Gene3D" id="3.40.630.30">
    <property type="match status" value="1"/>
</dbReference>
<dbReference type="SUPFAM" id="SSF55729">
    <property type="entry name" value="Acyl-CoA N-acyltransferases (Nat)"/>
    <property type="match status" value="1"/>
</dbReference>
<protein>
    <submittedName>
        <fullName evidence="1">Protein N-acetyltransferase, RimJ/RimL family</fullName>
    </submittedName>
</protein>
<dbReference type="GO" id="GO:0016740">
    <property type="term" value="F:transferase activity"/>
    <property type="evidence" value="ECO:0007669"/>
    <property type="project" value="UniProtKB-KW"/>
</dbReference>
<evidence type="ECO:0000313" key="1">
    <source>
        <dbReference type="EMBL" id="SHK69607.1"/>
    </source>
</evidence>